<dbReference type="Proteomes" id="UP001459277">
    <property type="component" value="Unassembled WGS sequence"/>
</dbReference>
<evidence type="ECO:0000259" key="4">
    <source>
        <dbReference type="Pfam" id="PF13243"/>
    </source>
</evidence>
<dbReference type="Pfam" id="PF13243">
    <property type="entry name" value="SQHop_cyclase_C"/>
    <property type="match status" value="1"/>
</dbReference>
<dbReference type="InterPro" id="IPR018333">
    <property type="entry name" value="Squalene_cyclase"/>
</dbReference>
<evidence type="ECO:0000313" key="6">
    <source>
        <dbReference type="EMBL" id="KAL0012889.1"/>
    </source>
</evidence>
<keyword evidence="2" id="KW-0677">Repeat</keyword>
<reference evidence="6 7" key="1">
    <citation type="submission" date="2024-01" db="EMBL/GenBank/DDBJ databases">
        <title>A telomere-to-telomere, gap-free genome of sweet tea (Lithocarpus litseifolius).</title>
        <authorList>
            <person name="Zhou J."/>
        </authorList>
    </citation>
    <scope>NUCLEOTIDE SEQUENCE [LARGE SCALE GENOMIC DNA]</scope>
    <source>
        <strain evidence="6">Zhou-2022a</strain>
        <tissue evidence="6">Leaf</tissue>
    </source>
</reference>
<dbReference type="InterPro" id="IPR032697">
    <property type="entry name" value="SQ_cyclase_N"/>
</dbReference>
<protein>
    <recommendedName>
        <fullName evidence="8">Cycloartenol synthase</fullName>
    </recommendedName>
</protein>
<sequence>MWKLKNCAETVREELNNDDESGGSTGSETWLRTLNGHLGRQVWQFHPELGTPEELQQIEDARRGFSGRRFEKRHSSDLLMRIQFAKENPSFSTVPQIKVQDTEELTKEAVTITLQRAINFYSTIQAHDGHWPGDYGGPMFLIPGLVLGVYEWSGNNPLPPEIWLFPYLLPCHPGRMWCHCRMVYLPMSYLYGKRFVGPITSTIRSLRKELYTVPYHEIDWNEARNICAKEDLYYPHPLVQDILWGSLYYAYEPVFMRWPAKRLREKALQTVMQHIHYEDENTRYICIGPVNKVLNMLCCWVEDPNSEAFKLHLPRIFDYLWIAEDGMKMQGYNGSQSWDTSFAIQAIISTNIAEEYGATLRKAHDYIKDSQVLEDCPGDLNFWYRHISKGAWPFSTADHGWPISDCTAEGLKAVLLLSTFPSETVGKSLDVKRLYDAVNVILSLQNTDGGFATYELTRSYQWLELINPAETFGDIVIDYP</sequence>
<dbReference type="EMBL" id="JAZDWU010000002">
    <property type="protein sequence ID" value="KAL0012889.1"/>
    <property type="molecule type" value="Genomic_DNA"/>
</dbReference>
<evidence type="ECO:0000256" key="1">
    <source>
        <dbReference type="ARBA" id="ARBA00009755"/>
    </source>
</evidence>
<dbReference type="SUPFAM" id="SSF48239">
    <property type="entry name" value="Terpenoid cyclases/Protein prenyltransferases"/>
    <property type="match status" value="2"/>
</dbReference>
<dbReference type="PANTHER" id="PTHR11764:SF85">
    <property type="entry name" value="TERPENE CYCLASE_MUTASE FAMILY MEMBER"/>
    <property type="match status" value="1"/>
</dbReference>
<comment type="caution">
    <text evidence="6">The sequence shown here is derived from an EMBL/GenBank/DDBJ whole genome shotgun (WGS) entry which is preliminary data.</text>
</comment>
<comment type="similarity">
    <text evidence="1">Belongs to the terpene cyclase/mutase family.</text>
</comment>
<name>A0AAW2DRX8_9ROSI</name>
<evidence type="ECO:0008006" key="8">
    <source>
        <dbReference type="Google" id="ProtNLM"/>
    </source>
</evidence>
<gene>
    <name evidence="6" type="ORF">SO802_007997</name>
</gene>
<dbReference type="InterPro" id="IPR008930">
    <property type="entry name" value="Terpenoid_cyclase/PrenylTrfase"/>
</dbReference>
<organism evidence="6 7">
    <name type="scientific">Lithocarpus litseifolius</name>
    <dbReference type="NCBI Taxonomy" id="425828"/>
    <lineage>
        <taxon>Eukaryota</taxon>
        <taxon>Viridiplantae</taxon>
        <taxon>Streptophyta</taxon>
        <taxon>Embryophyta</taxon>
        <taxon>Tracheophyta</taxon>
        <taxon>Spermatophyta</taxon>
        <taxon>Magnoliopsida</taxon>
        <taxon>eudicotyledons</taxon>
        <taxon>Gunneridae</taxon>
        <taxon>Pentapetalae</taxon>
        <taxon>rosids</taxon>
        <taxon>fabids</taxon>
        <taxon>Fagales</taxon>
        <taxon>Fagaceae</taxon>
        <taxon>Lithocarpus</taxon>
    </lineage>
</organism>
<dbReference type="NCBIfam" id="TIGR01787">
    <property type="entry name" value="squalene_cyclas"/>
    <property type="match status" value="1"/>
</dbReference>
<evidence type="ECO:0000256" key="3">
    <source>
        <dbReference type="ARBA" id="ARBA00023235"/>
    </source>
</evidence>
<evidence type="ECO:0000256" key="2">
    <source>
        <dbReference type="ARBA" id="ARBA00022737"/>
    </source>
</evidence>
<evidence type="ECO:0000259" key="5">
    <source>
        <dbReference type="Pfam" id="PF13249"/>
    </source>
</evidence>
<accession>A0AAW2DRX8</accession>
<dbReference type="PANTHER" id="PTHR11764">
    <property type="entry name" value="TERPENE CYCLASE/MUTASE FAMILY MEMBER"/>
    <property type="match status" value="1"/>
</dbReference>
<dbReference type="GO" id="GO:0005811">
    <property type="term" value="C:lipid droplet"/>
    <property type="evidence" value="ECO:0007669"/>
    <property type="project" value="InterPro"/>
</dbReference>
<evidence type="ECO:0000313" key="7">
    <source>
        <dbReference type="Proteomes" id="UP001459277"/>
    </source>
</evidence>
<keyword evidence="3" id="KW-0413">Isomerase</keyword>
<keyword evidence="7" id="KW-1185">Reference proteome</keyword>
<proteinExistence type="inferred from homology"/>
<dbReference type="InterPro" id="IPR032696">
    <property type="entry name" value="SQ_cyclase_C"/>
</dbReference>
<dbReference type="Pfam" id="PF13249">
    <property type="entry name" value="SQHop_cyclase_N"/>
    <property type="match status" value="1"/>
</dbReference>
<dbReference type="GO" id="GO:0016104">
    <property type="term" value="P:triterpenoid biosynthetic process"/>
    <property type="evidence" value="ECO:0007669"/>
    <property type="project" value="InterPro"/>
</dbReference>
<dbReference type="Gene3D" id="1.50.10.20">
    <property type="match status" value="1"/>
</dbReference>
<dbReference type="AlphaFoldDB" id="A0AAW2DRX8"/>
<feature type="domain" description="Squalene cyclase C-terminal" evidence="4">
    <location>
        <begin position="337"/>
        <end position="469"/>
    </location>
</feature>
<feature type="domain" description="Squalene cyclase N-terminal" evidence="5">
    <location>
        <begin position="146"/>
        <end position="298"/>
    </location>
</feature>
<dbReference type="GO" id="GO:0031559">
    <property type="term" value="F:oxidosqualene cyclase activity"/>
    <property type="evidence" value="ECO:0007669"/>
    <property type="project" value="UniProtKB-ARBA"/>
</dbReference>